<feature type="transmembrane region" description="Helical" evidence="1">
    <location>
        <begin position="34"/>
        <end position="52"/>
    </location>
</feature>
<gene>
    <name evidence="2" type="ORF">GP2143_14911</name>
</gene>
<proteinExistence type="predicted"/>
<dbReference type="eggNOG" id="ENOG50317E4">
    <property type="taxonomic scope" value="Bacteria"/>
</dbReference>
<evidence type="ECO:0000313" key="3">
    <source>
        <dbReference type="Proteomes" id="UP000004931"/>
    </source>
</evidence>
<dbReference type="OrthoDB" id="6198446at2"/>
<evidence type="ECO:0000313" key="2">
    <source>
        <dbReference type="EMBL" id="EAW32556.1"/>
    </source>
</evidence>
<evidence type="ECO:0000256" key="1">
    <source>
        <dbReference type="SAM" id="Phobius"/>
    </source>
</evidence>
<accession>A0Y8V2</accession>
<reference evidence="2 3" key="1">
    <citation type="journal article" date="2010" name="J. Bacteriol.">
        <title>Genome sequence of the oligotrophic marine Gammaproteobacterium HTCC2143, isolated from the Oregon Coast.</title>
        <authorList>
            <person name="Oh H.M."/>
            <person name="Kang I."/>
            <person name="Ferriera S."/>
            <person name="Giovannoni S.J."/>
            <person name="Cho J.C."/>
        </authorList>
    </citation>
    <scope>NUCLEOTIDE SEQUENCE [LARGE SCALE GENOMIC DNA]</scope>
    <source>
        <strain evidence="2 3">HTCC2143</strain>
    </source>
</reference>
<comment type="caution">
    <text evidence="2">The sequence shown here is derived from an EMBL/GenBank/DDBJ whole genome shotgun (WGS) entry which is preliminary data.</text>
</comment>
<dbReference type="EMBL" id="AAVT01000001">
    <property type="protein sequence ID" value="EAW32556.1"/>
    <property type="molecule type" value="Genomic_DNA"/>
</dbReference>
<dbReference type="Pfam" id="PF11293">
    <property type="entry name" value="DUF3094"/>
    <property type="match status" value="1"/>
</dbReference>
<protein>
    <submittedName>
        <fullName evidence="2">Uncharacterized protein</fullName>
    </submittedName>
</protein>
<keyword evidence="3" id="KW-1185">Reference proteome</keyword>
<keyword evidence="1" id="KW-0472">Membrane</keyword>
<name>A0Y8V2_9GAMM</name>
<keyword evidence="1" id="KW-1133">Transmembrane helix</keyword>
<dbReference type="InterPro" id="IPR021444">
    <property type="entry name" value="DUF3094"/>
</dbReference>
<sequence>MTKENKLFPEDQAKVDTFLVSGVNSTDRKPFRPFRLLLILIVIVNGLGYASIKLAELVVH</sequence>
<dbReference type="AlphaFoldDB" id="A0Y8V2"/>
<dbReference type="Proteomes" id="UP000004931">
    <property type="component" value="Unassembled WGS sequence"/>
</dbReference>
<keyword evidence="1" id="KW-0812">Transmembrane</keyword>
<organism evidence="2 3">
    <name type="scientific">marine gamma proteobacterium HTCC2143</name>
    <dbReference type="NCBI Taxonomy" id="247633"/>
    <lineage>
        <taxon>Bacteria</taxon>
        <taxon>Pseudomonadati</taxon>
        <taxon>Pseudomonadota</taxon>
        <taxon>Gammaproteobacteria</taxon>
        <taxon>Cellvibrionales</taxon>
        <taxon>Spongiibacteraceae</taxon>
        <taxon>BD1-7 clade</taxon>
    </lineage>
</organism>